<organism evidence="1 2">
    <name type="scientific">Oesophagostomum dentatum</name>
    <name type="common">Nodular worm</name>
    <dbReference type="NCBI Taxonomy" id="61180"/>
    <lineage>
        <taxon>Eukaryota</taxon>
        <taxon>Metazoa</taxon>
        <taxon>Ecdysozoa</taxon>
        <taxon>Nematoda</taxon>
        <taxon>Chromadorea</taxon>
        <taxon>Rhabditida</taxon>
        <taxon>Rhabditina</taxon>
        <taxon>Rhabditomorpha</taxon>
        <taxon>Strongyloidea</taxon>
        <taxon>Strongylidae</taxon>
        <taxon>Oesophagostomum</taxon>
    </lineage>
</organism>
<dbReference type="AlphaFoldDB" id="A0A0B1S8D6"/>
<dbReference type="Proteomes" id="UP000053660">
    <property type="component" value="Unassembled WGS sequence"/>
</dbReference>
<evidence type="ECO:0000313" key="1">
    <source>
        <dbReference type="EMBL" id="KHJ81174.1"/>
    </source>
</evidence>
<name>A0A0B1S8D6_OESDE</name>
<gene>
    <name evidence="1" type="ORF">OESDEN_19140</name>
</gene>
<evidence type="ECO:0000313" key="2">
    <source>
        <dbReference type="Proteomes" id="UP000053660"/>
    </source>
</evidence>
<dbReference type="EMBL" id="KN593060">
    <property type="protein sequence ID" value="KHJ81174.1"/>
    <property type="molecule type" value="Genomic_DNA"/>
</dbReference>
<proteinExistence type="predicted"/>
<reference evidence="1 2" key="1">
    <citation type="submission" date="2014-03" db="EMBL/GenBank/DDBJ databases">
        <title>Draft genome of the hookworm Oesophagostomum dentatum.</title>
        <authorList>
            <person name="Mitreva M."/>
        </authorList>
    </citation>
    <scope>NUCLEOTIDE SEQUENCE [LARGE SCALE GENOMIC DNA]</scope>
    <source>
        <strain evidence="1 2">OD-Hann</strain>
    </source>
</reference>
<sequence>MATAPRITKPILVDISHGCRYTTGCPYFLVYTIQRLLMHNSIRCSSEAMSPTQAQR</sequence>
<protein>
    <submittedName>
        <fullName evidence="1">Uncharacterized protein</fullName>
    </submittedName>
</protein>
<accession>A0A0B1S8D6</accession>
<keyword evidence="2" id="KW-1185">Reference proteome</keyword>